<dbReference type="EMBL" id="LT629701">
    <property type="protein sequence ID" value="SDM67906.1"/>
    <property type="molecule type" value="Genomic_DNA"/>
</dbReference>
<organism evidence="3 4">
    <name type="scientific">Allokutzneria albata</name>
    <name type="common">Kibdelosporangium albatum</name>
    <dbReference type="NCBI Taxonomy" id="211114"/>
    <lineage>
        <taxon>Bacteria</taxon>
        <taxon>Bacillati</taxon>
        <taxon>Actinomycetota</taxon>
        <taxon>Actinomycetes</taxon>
        <taxon>Pseudonocardiales</taxon>
        <taxon>Pseudonocardiaceae</taxon>
        <taxon>Allokutzneria</taxon>
    </lineage>
</organism>
<protein>
    <recommendedName>
        <fullName evidence="5">Lipoprotein</fullName>
    </recommendedName>
</protein>
<dbReference type="PROSITE" id="PS51257">
    <property type="entry name" value="PROKAR_LIPOPROTEIN"/>
    <property type="match status" value="1"/>
</dbReference>
<proteinExistence type="predicted"/>
<evidence type="ECO:0008006" key="5">
    <source>
        <dbReference type="Google" id="ProtNLM"/>
    </source>
</evidence>
<feature type="chain" id="PRO_5038347839" description="Lipoprotein" evidence="2">
    <location>
        <begin position="23"/>
        <end position="303"/>
    </location>
</feature>
<dbReference type="Proteomes" id="UP000183376">
    <property type="component" value="Chromosome I"/>
</dbReference>
<sequence length="303" mass="33125">MTMTNNRYLRLIALAAGLTVLAGCGAKPNPTARADDAEVTAYNAARFDEAYAKLNEQFTKPRDQKSTVSTLASFGGKSAQKEIDVLWYQAADKGKPEPPAISTKSRTRKGADDNYDVYHPSGSERDYALLGTRFKDLAPTPWVSYPTFTPKNGFNVCLVTGIQTVCAMQDAIKLTQKNAQNVFKRVKEQPDGGMVLETAVTLKGFIDGRVMFFPEEIRKQFPQSLLDSFIPTNISVAPNGDFKSITMNGVLEKEGKKLDIVVAYDVTGKATAKDFPPAPSDFDVTALGSEAARKEFLDKVASR</sequence>
<dbReference type="STRING" id="211114.SAMN04489726_2868"/>
<dbReference type="OrthoDB" id="3597808at2"/>
<reference evidence="3 4" key="1">
    <citation type="submission" date="2016-10" db="EMBL/GenBank/DDBJ databases">
        <authorList>
            <person name="de Groot N.N."/>
        </authorList>
    </citation>
    <scope>NUCLEOTIDE SEQUENCE [LARGE SCALE GENOMIC DNA]</scope>
    <source>
        <strain evidence="3 4">DSM 44149</strain>
    </source>
</reference>
<accession>A0A1G9V767</accession>
<keyword evidence="4" id="KW-1185">Reference proteome</keyword>
<evidence type="ECO:0000256" key="2">
    <source>
        <dbReference type="SAM" id="SignalP"/>
    </source>
</evidence>
<evidence type="ECO:0000313" key="4">
    <source>
        <dbReference type="Proteomes" id="UP000183376"/>
    </source>
</evidence>
<name>A0A1G9V767_ALLAB</name>
<feature type="signal peptide" evidence="2">
    <location>
        <begin position="1"/>
        <end position="22"/>
    </location>
</feature>
<evidence type="ECO:0000256" key="1">
    <source>
        <dbReference type="SAM" id="MobiDB-lite"/>
    </source>
</evidence>
<keyword evidence="2" id="KW-0732">Signal</keyword>
<gene>
    <name evidence="3" type="ORF">SAMN04489726_2868</name>
</gene>
<dbReference type="AlphaFoldDB" id="A0A1G9V767"/>
<evidence type="ECO:0000313" key="3">
    <source>
        <dbReference type="EMBL" id="SDM67906.1"/>
    </source>
</evidence>
<dbReference type="RefSeq" id="WP_156051220.1">
    <property type="nucleotide sequence ID" value="NZ_JOEF01000018.1"/>
</dbReference>
<feature type="region of interest" description="Disordered" evidence="1">
    <location>
        <begin position="93"/>
        <end position="117"/>
    </location>
</feature>
<dbReference type="eggNOG" id="ENOG5033Q6C">
    <property type="taxonomic scope" value="Bacteria"/>
</dbReference>